<reference evidence="3" key="1">
    <citation type="submission" date="2013-01" db="EMBL/GenBank/DDBJ databases">
        <title>Draft Genome Sequence of a Mulberry Tree, Morus notabilis C.K. Schneid.</title>
        <authorList>
            <person name="He N."/>
            <person name="Zhao S."/>
        </authorList>
    </citation>
    <scope>NUCLEOTIDE SEQUENCE</scope>
</reference>
<dbReference type="InterPro" id="IPR040858">
    <property type="entry name" value="Raf1_C"/>
</dbReference>
<dbReference type="PANTHER" id="PTHR35299:SF3">
    <property type="entry name" value="RUBISCO ACCUMULATION FACTOR 1.2, CHLOROPLASTIC"/>
    <property type="match status" value="1"/>
</dbReference>
<dbReference type="AlphaFoldDB" id="W9SI21"/>
<dbReference type="Proteomes" id="UP000030645">
    <property type="component" value="Unassembled WGS sequence"/>
</dbReference>
<dbReference type="InterPro" id="IPR037494">
    <property type="entry name" value="RAF1"/>
</dbReference>
<dbReference type="EMBL" id="KE346316">
    <property type="protein sequence ID" value="EXC32931.1"/>
    <property type="molecule type" value="Genomic_DNA"/>
</dbReference>
<sequence>MASFTTLYIVASSPTFSEFLFIYGHKNPSELPIIPPSDNLEPLSAAVTESAKGTVLEELNTGAEREITGEGEMGEEVRVPVVRLKIEEVAEASTVVVLPICKADEREKGLQEASRECRTEGEFGVVVAEKGWASPVPLLFLHDLPRRFNVGMLNCWSSGQMPVTAQTWLPWLKNSGLKRQHSVC</sequence>
<keyword evidence="3" id="KW-1185">Reference proteome</keyword>
<dbReference type="STRING" id="981085.W9SI21"/>
<dbReference type="Pfam" id="PF18087">
    <property type="entry name" value="RuBisCo_chap_C"/>
    <property type="match status" value="1"/>
</dbReference>
<evidence type="ECO:0000259" key="1">
    <source>
        <dbReference type="Pfam" id="PF18087"/>
    </source>
</evidence>
<accession>W9SI21</accession>
<dbReference type="GO" id="GO:0009507">
    <property type="term" value="C:chloroplast"/>
    <property type="evidence" value="ECO:0007669"/>
    <property type="project" value="TreeGrafter"/>
</dbReference>
<feature type="domain" description="Rubisco accumulation factor 1 C-terminal" evidence="1">
    <location>
        <begin position="79"/>
        <end position="138"/>
    </location>
</feature>
<proteinExistence type="predicted"/>
<evidence type="ECO:0000313" key="2">
    <source>
        <dbReference type="EMBL" id="EXC32931.1"/>
    </source>
</evidence>
<evidence type="ECO:0000313" key="3">
    <source>
        <dbReference type="Proteomes" id="UP000030645"/>
    </source>
</evidence>
<dbReference type="PANTHER" id="PTHR35299">
    <property type="entry name" value="RUBISCO ACCUMULATION FACTOR 1"/>
    <property type="match status" value="1"/>
</dbReference>
<organism evidence="2 3">
    <name type="scientific">Morus notabilis</name>
    <dbReference type="NCBI Taxonomy" id="981085"/>
    <lineage>
        <taxon>Eukaryota</taxon>
        <taxon>Viridiplantae</taxon>
        <taxon>Streptophyta</taxon>
        <taxon>Embryophyta</taxon>
        <taxon>Tracheophyta</taxon>
        <taxon>Spermatophyta</taxon>
        <taxon>Magnoliopsida</taxon>
        <taxon>eudicotyledons</taxon>
        <taxon>Gunneridae</taxon>
        <taxon>Pentapetalae</taxon>
        <taxon>rosids</taxon>
        <taxon>fabids</taxon>
        <taxon>Rosales</taxon>
        <taxon>Moraceae</taxon>
        <taxon>Moreae</taxon>
        <taxon>Morus</taxon>
    </lineage>
</organism>
<gene>
    <name evidence="2" type="ORF">L484_013046</name>
</gene>
<protein>
    <recommendedName>
        <fullName evidence="1">Rubisco accumulation factor 1 C-terminal domain-containing protein</fullName>
    </recommendedName>
</protein>
<name>W9SI21_9ROSA</name>